<evidence type="ECO:0000313" key="5">
    <source>
        <dbReference type="EMBL" id="PSK83901.1"/>
    </source>
</evidence>
<dbReference type="OrthoDB" id="652200at2"/>
<name>A0A2P8CFZ0_9BACT</name>
<feature type="domain" description="Flavodoxin-like fold" evidence="3">
    <location>
        <begin position="1"/>
        <end position="176"/>
    </location>
</feature>
<gene>
    <name evidence="5" type="ORF">CLV93_103319</name>
    <name evidence="4" type="ORF">JCM18694_36890</name>
</gene>
<evidence type="ECO:0000256" key="1">
    <source>
        <dbReference type="ARBA" id="ARBA00006252"/>
    </source>
</evidence>
<sequence>MNHLIIYAHPNPNSLSHAYLEVMKEQTRANHHDVIVRDLYQMHFKPVDYAADFEKSRKGEYPEEVLTEQEYLRKADLISLIYPVWWGSMPAIMKGYFDRVFTRGFAFDYHPEKGLLKLLEGKKALVVNNMGDSRKHADASGMTDSILNFIRSGVFGFCGIETVEHLLFGNATTRDKTVRIGYIEEVRKTISKHLPVEATF</sequence>
<dbReference type="PANTHER" id="PTHR10204">
    <property type="entry name" value="NAD P H OXIDOREDUCTASE-RELATED"/>
    <property type="match status" value="1"/>
</dbReference>
<dbReference type="Pfam" id="PF02525">
    <property type="entry name" value="Flavodoxin_2"/>
    <property type="match status" value="1"/>
</dbReference>
<comment type="similarity">
    <text evidence="1">Belongs to the NAD(P)H dehydrogenase (quinone) family.</text>
</comment>
<evidence type="ECO:0000313" key="6">
    <source>
        <dbReference type="Proteomes" id="UP000240621"/>
    </source>
</evidence>
<dbReference type="SUPFAM" id="SSF52218">
    <property type="entry name" value="Flavoproteins"/>
    <property type="match status" value="1"/>
</dbReference>
<proteinExistence type="inferred from homology"/>
<evidence type="ECO:0000313" key="4">
    <source>
        <dbReference type="EMBL" id="GET23443.1"/>
    </source>
</evidence>
<dbReference type="Proteomes" id="UP000240621">
    <property type="component" value="Unassembled WGS sequence"/>
</dbReference>
<dbReference type="InterPro" id="IPR051545">
    <property type="entry name" value="NAD(P)H_dehydrogenase_qn"/>
</dbReference>
<dbReference type="InterPro" id="IPR003680">
    <property type="entry name" value="Flavodoxin_fold"/>
</dbReference>
<evidence type="ECO:0000256" key="2">
    <source>
        <dbReference type="ARBA" id="ARBA00023002"/>
    </source>
</evidence>
<dbReference type="Gene3D" id="3.40.50.360">
    <property type="match status" value="1"/>
</dbReference>
<keyword evidence="7" id="KW-1185">Reference proteome</keyword>
<reference evidence="4 7" key="2">
    <citation type="submission" date="2019-10" db="EMBL/GenBank/DDBJ databases">
        <title>Prolixibacter strains distinguished by the presence of nitrate reductase genes were adept at nitrate-dependent anaerobic corrosion of metallic iron and carbon steel.</title>
        <authorList>
            <person name="Iino T."/>
            <person name="Shono N."/>
            <person name="Ito K."/>
            <person name="Nakamura R."/>
            <person name="Sueoka K."/>
            <person name="Harayama S."/>
            <person name="Ohkuma M."/>
        </authorList>
    </citation>
    <scope>NUCLEOTIDE SEQUENCE [LARGE SCALE GENOMIC DNA]</scope>
    <source>
        <strain evidence="4 7">MIC1-1</strain>
    </source>
</reference>
<accession>A0A2P8CFZ0</accession>
<dbReference type="AlphaFoldDB" id="A0A2P8CFZ0"/>
<keyword evidence="2" id="KW-0560">Oxidoreductase</keyword>
<comment type="caution">
    <text evidence="5">The sequence shown here is derived from an EMBL/GenBank/DDBJ whole genome shotgun (WGS) entry which is preliminary data.</text>
</comment>
<dbReference type="PANTHER" id="PTHR10204:SF34">
    <property type="entry name" value="NAD(P)H DEHYDROGENASE [QUINONE] 1 ISOFORM 1"/>
    <property type="match status" value="1"/>
</dbReference>
<dbReference type="EMBL" id="PYGC01000003">
    <property type="protein sequence ID" value="PSK83901.1"/>
    <property type="molecule type" value="Genomic_DNA"/>
</dbReference>
<evidence type="ECO:0000313" key="7">
    <source>
        <dbReference type="Proteomes" id="UP000396862"/>
    </source>
</evidence>
<protein>
    <submittedName>
        <fullName evidence="4 5">NAD(P)H dehydrogenase</fullName>
    </submittedName>
</protein>
<dbReference type="RefSeq" id="WP_106541726.1">
    <property type="nucleotide sequence ID" value="NZ_BLAU01000001.1"/>
</dbReference>
<dbReference type="InterPro" id="IPR029039">
    <property type="entry name" value="Flavoprotein-like_sf"/>
</dbReference>
<reference evidence="5 6" key="1">
    <citation type="submission" date="2018-03" db="EMBL/GenBank/DDBJ databases">
        <title>Genomic Encyclopedia of Archaeal and Bacterial Type Strains, Phase II (KMG-II): from individual species to whole genera.</title>
        <authorList>
            <person name="Goeker M."/>
        </authorList>
    </citation>
    <scope>NUCLEOTIDE SEQUENCE [LARGE SCALE GENOMIC DNA]</scope>
    <source>
        <strain evidence="5 6">DSM 27267</strain>
    </source>
</reference>
<dbReference type="GO" id="GO:0003955">
    <property type="term" value="F:NAD(P)H dehydrogenase (quinone) activity"/>
    <property type="evidence" value="ECO:0007669"/>
    <property type="project" value="TreeGrafter"/>
</dbReference>
<dbReference type="GO" id="GO:0005829">
    <property type="term" value="C:cytosol"/>
    <property type="evidence" value="ECO:0007669"/>
    <property type="project" value="TreeGrafter"/>
</dbReference>
<dbReference type="Proteomes" id="UP000396862">
    <property type="component" value="Unassembled WGS sequence"/>
</dbReference>
<dbReference type="EMBL" id="BLAU01000001">
    <property type="protein sequence ID" value="GET23443.1"/>
    <property type="molecule type" value="Genomic_DNA"/>
</dbReference>
<evidence type="ECO:0000259" key="3">
    <source>
        <dbReference type="Pfam" id="PF02525"/>
    </source>
</evidence>
<organism evidence="5 6">
    <name type="scientific">Prolixibacter denitrificans</name>
    <dbReference type="NCBI Taxonomy" id="1541063"/>
    <lineage>
        <taxon>Bacteria</taxon>
        <taxon>Pseudomonadati</taxon>
        <taxon>Bacteroidota</taxon>
        <taxon>Bacteroidia</taxon>
        <taxon>Marinilabiliales</taxon>
        <taxon>Prolixibacteraceae</taxon>
        <taxon>Prolixibacter</taxon>
    </lineage>
</organism>